<dbReference type="OrthoDB" id="129262at2759"/>
<dbReference type="Proteomes" id="UP000736787">
    <property type="component" value="Unassembled WGS sequence"/>
</dbReference>
<dbReference type="EMBL" id="RCMI01000154">
    <property type="protein sequence ID" value="KAG2929686.1"/>
    <property type="molecule type" value="Genomic_DNA"/>
</dbReference>
<dbReference type="EMBL" id="RCMV01000104">
    <property type="protein sequence ID" value="KAG3224679.1"/>
    <property type="molecule type" value="Genomic_DNA"/>
</dbReference>
<organism evidence="4 5">
    <name type="scientific">Phytophthora cactorum</name>
    <dbReference type="NCBI Taxonomy" id="29920"/>
    <lineage>
        <taxon>Eukaryota</taxon>
        <taxon>Sar</taxon>
        <taxon>Stramenopiles</taxon>
        <taxon>Oomycota</taxon>
        <taxon>Peronosporomycetes</taxon>
        <taxon>Peronosporales</taxon>
        <taxon>Peronosporaceae</taxon>
        <taxon>Phytophthora</taxon>
    </lineage>
</organism>
<dbReference type="VEuPathDB" id="FungiDB:PC110_g2641"/>
<comment type="caution">
    <text evidence="4">The sequence shown here is derived from an EMBL/GenBank/DDBJ whole genome shotgun (WGS) entry which is preliminary data.</text>
</comment>
<keyword evidence="5" id="KW-1185">Reference proteome</keyword>
<name>A0A329SWC6_9STRA</name>
<evidence type="ECO:0000313" key="1">
    <source>
        <dbReference type="EMBL" id="KAG2929686.1"/>
    </source>
</evidence>
<dbReference type="Proteomes" id="UP000774804">
    <property type="component" value="Unassembled WGS sequence"/>
</dbReference>
<reference evidence="4 5" key="1">
    <citation type="submission" date="2018-01" db="EMBL/GenBank/DDBJ databases">
        <title>Draft genome of the strawberry crown rot pathogen Phytophthora cactorum.</title>
        <authorList>
            <person name="Armitage A.D."/>
            <person name="Lysoe E."/>
            <person name="Nellist C.F."/>
            <person name="Harrison R.J."/>
            <person name="Brurberg M.B."/>
        </authorList>
    </citation>
    <scope>NUCLEOTIDE SEQUENCE [LARGE SCALE GENOMIC DNA]</scope>
    <source>
        <strain evidence="4 5">10300</strain>
    </source>
</reference>
<evidence type="ECO:0000313" key="2">
    <source>
        <dbReference type="EMBL" id="KAG2946008.1"/>
    </source>
</evidence>
<protein>
    <submittedName>
        <fullName evidence="4">Uncharacterized protein</fullName>
    </submittedName>
</protein>
<dbReference type="AlphaFoldDB" id="A0A329SWC6"/>
<reference evidence="1" key="2">
    <citation type="submission" date="2018-10" db="EMBL/GenBank/DDBJ databases">
        <title>Effector identification in a new, highly contiguous assembly of the strawberry crown rot pathogen Phytophthora cactorum.</title>
        <authorList>
            <person name="Armitage A.D."/>
            <person name="Nellist C.F."/>
            <person name="Bates H."/>
            <person name="Vickerstaff R.J."/>
            <person name="Harrison R.J."/>
        </authorList>
    </citation>
    <scope>NUCLEOTIDE SEQUENCE</scope>
    <source>
        <strain evidence="1">4032</strain>
        <strain evidence="2">4040</strain>
        <strain evidence="3">P421</strain>
    </source>
</reference>
<dbReference type="Proteomes" id="UP000760860">
    <property type="component" value="Unassembled WGS sequence"/>
</dbReference>
<dbReference type="EMBL" id="MJFZ01000035">
    <property type="protein sequence ID" value="RAW41187.1"/>
    <property type="molecule type" value="Genomic_DNA"/>
</dbReference>
<gene>
    <name evidence="4" type="ORF">PC110_g2641</name>
    <name evidence="1" type="ORF">PC115_g6771</name>
    <name evidence="2" type="ORF">PC117_g7987</name>
    <name evidence="3" type="ORF">PC129_g4685</name>
</gene>
<dbReference type="EMBL" id="RCMK01000168">
    <property type="protein sequence ID" value="KAG2946008.1"/>
    <property type="molecule type" value="Genomic_DNA"/>
</dbReference>
<proteinExistence type="predicted"/>
<dbReference type="Proteomes" id="UP000251314">
    <property type="component" value="Unassembled WGS sequence"/>
</dbReference>
<sequence length="171" mass="19237">MEAEEEETVTDMITLRRGGTYTTQDLATALSRVQKGEKYAVVSRMINIPHARTQRLRDATRDPYIIEYWSRRFVVGDSRGLRVAVVLSVGDALENPLQVSLDTGEALPLTNFMRRRRNSSGTILDVNQVSGANYVPISSNPGRSWRLRMPALFGRRCPSLSSLQSVQLLLR</sequence>
<dbReference type="STRING" id="29920.A0A329SWC6"/>
<evidence type="ECO:0000313" key="4">
    <source>
        <dbReference type="EMBL" id="RAW41187.1"/>
    </source>
</evidence>
<accession>A0A329SWC6</accession>
<evidence type="ECO:0000313" key="5">
    <source>
        <dbReference type="Proteomes" id="UP000251314"/>
    </source>
</evidence>
<evidence type="ECO:0000313" key="3">
    <source>
        <dbReference type="EMBL" id="KAG3224679.1"/>
    </source>
</evidence>